<comment type="caution">
    <text evidence="2">The sequence shown here is derived from an EMBL/GenBank/DDBJ whole genome shotgun (WGS) entry which is preliminary data.</text>
</comment>
<reference evidence="2" key="2">
    <citation type="submission" date="2021-08" db="EMBL/GenBank/DDBJ databases">
        <authorList>
            <person name="Eriksson T."/>
        </authorList>
    </citation>
    <scope>NUCLEOTIDE SEQUENCE</scope>
    <source>
        <strain evidence="2">Stoneville</strain>
        <tissue evidence="2">Whole head</tissue>
    </source>
</reference>
<proteinExistence type="predicted"/>
<feature type="chain" id="PRO_5035196308" evidence="1">
    <location>
        <begin position="20"/>
        <end position="126"/>
    </location>
</feature>
<dbReference type="AlphaFoldDB" id="A0A8J6LCC4"/>
<gene>
    <name evidence="2" type="ORF">GEV33_005744</name>
</gene>
<reference evidence="2" key="1">
    <citation type="journal article" date="2020" name="J Insects Food Feed">
        <title>The yellow mealworm (Tenebrio molitor) genome: a resource for the emerging insects as food and feed industry.</title>
        <authorList>
            <person name="Eriksson T."/>
            <person name="Andere A."/>
            <person name="Kelstrup H."/>
            <person name="Emery V."/>
            <person name="Picard C."/>
        </authorList>
    </citation>
    <scope>NUCLEOTIDE SEQUENCE</scope>
    <source>
        <strain evidence="2">Stoneville</strain>
        <tissue evidence="2">Whole head</tissue>
    </source>
</reference>
<name>A0A8J6LCC4_TENMO</name>
<keyword evidence="1" id="KW-0732">Signal</keyword>
<feature type="signal peptide" evidence="1">
    <location>
        <begin position="1"/>
        <end position="19"/>
    </location>
</feature>
<sequence length="126" mass="13631">MSGKIVLVLLVAVIAQVLTQSELSGDKGVKCFDRECPSLTTACKKVVRTSEDKKSLSTVIYCMDAQDMVLKDFRQSVENPFGPHSTFESTSFSGTYTSNHGGHGGSINVNINNNNIDDPNSLEDLS</sequence>
<keyword evidence="3" id="KW-1185">Reference proteome</keyword>
<evidence type="ECO:0000313" key="2">
    <source>
        <dbReference type="EMBL" id="KAH0817044.1"/>
    </source>
</evidence>
<protein>
    <submittedName>
        <fullName evidence="2">Uncharacterized protein</fullName>
    </submittedName>
</protein>
<dbReference type="Proteomes" id="UP000719412">
    <property type="component" value="Unassembled WGS sequence"/>
</dbReference>
<evidence type="ECO:0000313" key="3">
    <source>
        <dbReference type="Proteomes" id="UP000719412"/>
    </source>
</evidence>
<evidence type="ECO:0000256" key="1">
    <source>
        <dbReference type="SAM" id="SignalP"/>
    </source>
</evidence>
<dbReference type="EMBL" id="JABDTM020020416">
    <property type="protein sequence ID" value="KAH0817044.1"/>
    <property type="molecule type" value="Genomic_DNA"/>
</dbReference>
<accession>A0A8J6LCC4</accession>
<organism evidence="2 3">
    <name type="scientific">Tenebrio molitor</name>
    <name type="common">Yellow mealworm beetle</name>
    <dbReference type="NCBI Taxonomy" id="7067"/>
    <lineage>
        <taxon>Eukaryota</taxon>
        <taxon>Metazoa</taxon>
        <taxon>Ecdysozoa</taxon>
        <taxon>Arthropoda</taxon>
        <taxon>Hexapoda</taxon>
        <taxon>Insecta</taxon>
        <taxon>Pterygota</taxon>
        <taxon>Neoptera</taxon>
        <taxon>Endopterygota</taxon>
        <taxon>Coleoptera</taxon>
        <taxon>Polyphaga</taxon>
        <taxon>Cucujiformia</taxon>
        <taxon>Tenebrionidae</taxon>
        <taxon>Tenebrio</taxon>
    </lineage>
</organism>